<evidence type="ECO:0000313" key="9">
    <source>
        <dbReference type="EMBL" id="SVC60663.1"/>
    </source>
</evidence>
<keyword evidence="4" id="KW-0677">Repeat</keyword>
<keyword evidence="3 7" id="KW-0812">Transmembrane</keyword>
<evidence type="ECO:0000256" key="2">
    <source>
        <dbReference type="ARBA" id="ARBA00022448"/>
    </source>
</evidence>
<dbReference type="InterPro" id="IPR004680">
    <property type="entry name" value="Cit_transptr-like_dom"/>
</dbReference>
<proteinExistence type="predicted"/>
<dbReference type="GO" id="GO:0005886">
    <property type="term" value="C:plasma membrane"/>
    <property type="evidence" value="ECO:0007669"/>
    <property type="project" value="TreeGrafter"/>
</dbReference>
<evidence type="ECO:0000256" key="5">
    <source>
        <dbReference type="ARBA" id="ARBA00022989"/>
    </source>
</evidence>
<dbReference type="Pfam" id="PF03600">
    <property type="entry name" value="CitMHS"/>
    <property type="match status" value="1"/>
</dbReference>
<dbReference type="GO" id="GO:0055085">
    <property type="term" value="P:transmembrane transport"/>
    <property type="evidence" value="ECO:0007669"/>
    <property type="project" value="InterPro"/>
</dbReference>
<evidence type="ECO:0000256" key="7">
    <source>
        <dbReference type="SAM" id="Phobius"/>
    </source>
</evidence>
<name>A0A382NHF2_9ZZZZ</name>
<keyword evidence="2" id="KW-0813">Transport</keyword>
<evidence type="ECO:0000256" key="3">
    <source>
        <dbReference type="ARBA" id="ARBA00022692"/>
    </source>
</evidence>
<feature type="transmembrane region" description="Helical" evidence="7">
    <location>
        <begin position="92"/>
        <end position="123"/>
    </location>
</feature>
<dbReference type="InterPro" id="IPR051679">
    <property type="entry name" value="DASS-Related_Transporters"/>
</dbReference>
<sequence>MTFEIALVLGILATSLILFVSEVIRMDLVALLVLCALAVTGLVTTSEAFAGFSNSAVITVWAMFILSKGLSRTGIADIIGRQIMRFAGHREIAVIIVIMLTAAVLSAFMNNIGVAALMLPVVIEVA</sequence>
<evidence type="ECO:0000256" key="4">
    <source>
        <dbReference type="ARBA" id="ARBA00022737"/>
    </source>
</evidence>
<gene>
    <name evidence="9" type="ORF">METZ01_LOCUS313517</name>
</gene>
<dbReference type="AlphaFoldDB" id="A0A382NHF2"/>
<dbReference type="PANTHER" id="PTHR43652:SF2">
    <property type="entry name" value="BASIC AMINO ACID ANTIPORTER YFCC-RELATED"/>
    <property type="match status" value="1"/>
</dbReference>
<feature type="non-terminal residue" evidence="9">
    <location>
        <position position="126"/>
    </location>
</feature>
<feature type="domain" description="Citrate transporter-like" evidence="8">
    <location>
        <begin position="16"/>
        <end position="126"/>
    </location>
</feature>
<feature type="transmembrane region" description="Helical" evidence="7">
    <location>
        <begin position="6"/>
        <end position="24"/>
    </location>
</feature>
<comment type="subcellular location">
    <subcellularLocation>
        <location evidence="1">Membrane</location>
        <topology evidence="1">Multi-pass membrane protein</topology>
    </subcellularLocation>
</comment>
<keyword evidence="5 7" id="KW-1133">Transmembrane helix</keyword>
<evidence type="ECO:0000259" key="8">
    <source>
        <dbReference type="Pfam" id="PF03600"/>
    </source>
</evidence>
<evidence type="ECO:0000256" key="1">
    <source>
        <dbReference type="ARBA" id="ARBA00004141"/>
    </source>
</evidence>
<feature type="transmembrane region" description="Helical" evidence="7">
    <location>
        <begin position="58"/>
        <end position="80"/>
    </location>
</feature>
<dbReference type="EMBL" id="UINC01100533">
    <property type="protein sequence ID" value="SVC60663.1"/>
    <property type="molecule type" value="Genomic_DNA"/>
</dbReference>
<reference evidence="9" key="1">
    <citation type="submission" date="2018-05" db="EMBL/GenBank/DDBJ databases">
        <authorList>
            <person name="Lanie J.A."/>
            <person name="Ng W.-L."/>
            <person name="Kazmierczak K.M."/>
            <person name="Andrzejewski T.M."/>
            <person name="Davidsen T.M."/>
            <person name="Wayne K.J."/>
            <person name="Tettelin H."/>
            <person name="Glass J.I."/>
            <person name="Rusch D."/>
            <person name="Podicherti R."/>
            <person name="Tsui H.-C.T."/>
            <person name="Winkler M.E."/>
        </authorList>
    </citation>
    <scope>NUCLEOTIDE SEQUENCE</scope>
</reference>
<feature type="transmembrane region" description="Helical" evidence="7">
    <location>
        <begin position="31"/>
        <end position="52"/>
    </location>
</feature>
<evidence type="ECO:0000256" key="6">
    <source>
        <dbReference type="ARBA" id="ARBA00023136"/>
    </source>
</evidence>
<dbReference type="PANTHER" id="PTHR43652">
    <property type="entry name" value="BASIC AMINO ACID ANTIPORTER YFCC-RELATED"/>
    <property type="match status" value="1"/>
</dbReference>
<protein>
    <recommendedName>
        <fullName evidence="8">Citrate transporter-like domain-containing protein</fullName>
    </recommendedName>
</protein>
<accession>A0A382NHF2</accession>
<organism evidence="9">
    <name type="scientific">marine metagenome</name>
    <dbReference type="NCBI Taxonomy" id="408172"/>
    <lineage>
        <taxon>unclassified sequences</taxon>
        <taxon>metagenomes</taxon>
        <taxon>ecological metagenomes</taxon>
    </lineage>
</organism>
<keyword evidence="6 7" id="KW-0472">Membrane</keyword>